<keyword evidence="2" id="KW-1185">Reference proteome</keyword>
<name>A0A9J5X208_SOLCO</name>
<comment type="caution">
    <text evidence="1">The sequence shown here is derived from an EMBL/GenBank/DDBJ whole genome shotgun (WGS) entry which is preliminary data.</text>
</comment>
<protein>
    <submittedName>
        <fullName evidence="1">Uncharacterized protein</fullName>
    </submittedName>
</protein>
<proteinExistence type="predicted"/>
<accession>A0A9J5X208</accession>
<reference evidence="1 2" key="1">
    <citation type="submission" date="2020-09" db="EMBL/GenBank/DDBJ databases">
        <title>De no assembly of potato wild relative species, Solanum commersonii.</title>
        <authorList>
            <person name="Cho K."/>
        </authorList>
    </citation>
    <scope>NUCLEOTIDE SEQUENCE [LARGE SCALE GENOMIC DNA]</scope>
    <source>
        <strain evidence="1">LZ3.2</strain>
        <tissue evidence="1">Leaf</tissue>
    </source>
</reference>
<dbReference type="EMBL" id="JACXVP010000010">
    <property type="protein sequence ID" value="KAG5581332.1"/>
    <property type="molecule type" value="Genomic_DNA"/>
</dbReference>
<dbReference type="AlphaFoldDB" id="A0A9J5X208"/>
<evidence type="ECO:0000313" key="1">
    <source>
        <dbReference type="EMBL" id="KAG5581332.1"/>
    </source>
</evidence>
<dbReference type="OrthoDB" id="1328733at2759"/>
<sequence>MRPFRPITPSKGDNLPRAKMVRPLIHPPLTPAKAETPQRPKLTFKNKFIALANYPRLPCPSQPKLPCPPQPKLINIRPTKPFEQRVSSSSIQTKESYNMKAPEFFTQVVNPELTKTIPSNPKPKEECFDFVLSQI</sequence>
<gene>
    <name evidence="1" type="ORF">H5410_051959</name>
</gene>
<dbReference type="Proteomes" id="UP000824120">
    <property type="component" value="Chromosome 10"/>
</dbReference>
<organism evidence="1 2">
    <name type="scientific">Solanum commersonii</name>
    <name type="common">Commerson's wild potato</name>
    <name type="synonym">Commerson's nightshade</name>
    <dbReference type="NCBI Taxonomy" id="4109"/>
    <lineage>
        <taxon>Eukaryota</taxon>
        <taxon>Viridiplantae</taxon>
        <taxon>Streptophyta</taxon>
        <taxon>Embryophyta</taxon>
        <taxon>Tracheophyta</taxon>
        <taxon>Spermatophyta</taxon>
        <taxon>Magnoliopsida</taxon>
        <taxon>eudicotyledons</taxon>
        <taxon>Gunneridae</taxon>
        <taxon>Pentapetalae</taxon>
        <taxon>asterids</taxon>
        <taxon>lamiids</taxon>
        <taxon>Solanales</taxon>
        <taxon>Solanaceae</taxon>
        <taxon>Solanoideae</taxon>
        <taxon>Solaneae</taxon>
        <taxon>Solanum</taxon>
    </lineage>
</organism>
<evidence type="ECO:0000313" key="2">
    <source>
        <dbReference type="Proteomes" id="UP000824120"/>
    </source>
</evidence>